<reference evidence="1" key="1">
    <citation type="submission" date="2021-03" db="EMBL/GenBank/DDBJ databases">
        <title>Draft genome sequence of rust myrtle Austropuccinia psidii MF-1, a brazilian biotype.</title>
        <authorList>
            <person name="Quecine M.C."/>
            <person name="Pachon D.M.R."/>
            <person name="Bonatelli M.L."/>
            <person name="Correr F.H."/>
            <person name="Franceschini L.M."/>
            <person name="Leite T.F."/>
            <person name="Margarido G.R.A."/>
            <person name="Almeida C.A."/>
            <person name="Ferrarezi J.A."/>
            <person name="Labate C.A."/>
        </authorList>
    </citation>
    <scope>NUCLEOTIDE SEQUENCE</scope>
    <source>
        <strain evidence="1">MF-1</strain>
    </source>
</reference>
<evidence type="ECO:0000313" key="2">
    <source>
        <dbReference type="Proteomes" id="UP000765509"/>
    </source>
</evidence>
<organism evidence="1 2">
    <name type="scientific">Austropuccinia psidii MF-1</name>
    <dbReference type="NCBI Taxonomy" id="1389203"/>
    <lineage>
        <taxon>Eukaryota</taxon>
        <taxon>Fungi</taxon>
        <taxon>Dikarya</taxon>
        <taxon>Basidiomycota</taxon>
        <taxon>Pucciniomycotina</taxon>
        <taxon>Pucciniomycetes</taxon>
        <taxon>Pucciniales</taxon>
        <taxon>Sphaerophragmiaceae</taxon>
        <taxon>Austropuccinia</taxon>
    </lineage>
</organism>
<dbReference type="EMBL" id="AVOT02067756">
    <property type="protein sequence ID" value="MBW0559206.1"/>
    <property type="molecule type" value="Genomic_DNA"/>
</dbReference>
<gene>
    <name evidence="1" type="ORF">O181_098921</name>
</gene>
<proteinExistence type="predicted"/>
<dbReference type="AlphaFoldDB" id="A0A9Q3PGE0"/>
<dbReference type="Proteomes" id="UP000765509">
    <property type="component" value="Unassembled WGS sequence"/>
</dbReference>
<protein>
    <submittedName>
        <fullName evidence="1">Uncharacterized protein</fullName>
    </submittedName>
</protein>
<accession>A0A9Q3PGE0</accession>
<name>A0A9Q3PGE0_9BASI</name>
<comment type="caution">
    <text evidence="1">The sequence shown here is derived from an EMBL/GenBank/DDBJ whole genome shotgun (WGS) entry which is preliminary data.</text>
</comment>
<sequence length="137" mass="15610">MGRQENLETASMATSVIHASNFSSDHNRIVIIAKNTQTEPISSDLINLYIGNTLQKAKHFANNQEQAIAPQEASKNLIDMFMSEANKLQKDKELTLPQEDSVDIQKASQRAYNNALQRKEYQILAYLWKKVNELLPY</sequence>
<keyword evidence="2" id="KW-1185">Reference proteome</keyword>
<evidence type="ECO:0000313" key="1">
    <source>
        <dbReference type="EMBL" id="MBW0559206.1"/>
    </source>
</evidence>